<evidence type="ECO:0000256" key="1">
    <source>
        <dbReference type="SAM" id="MobiDB-lite"/>
    </source>
</evidence>
<evidence type="ECO:0000313" key="2">
    <source>
        <dbReference type="EMBL" id="EHK39922.1"/>
    </source>
</evidence>
<comment type="caution">
    <text evidence="2">The sequence shown here is derived from an EMBL/GenBank/DDBJ whole genome shotgun (WGS) entry which is preliminary data.</text>
</comment>
<sequence length="123" mass="13210">MNKDGSKKTNTHWAEATQSASVARPESLSAAHTLSSLAIPVFDQHIGSQDSRVGGIKITPRPGGFLRGQLDITAACGRRIAADSSLQALVNDIPTYLETRSSHHGAEKVITMREAKGVRNRHP</sequence>
<protein>
    <submittedName>
        <fullName evidence="2">Uncharacterized protein</fullName>
    </submittedName>
</protein>
<feature type="region of interest" description="Disordered" evidence="1">
    <location>
        <begin position="1"/>
        <end position="27"/>
    </location>
</feature>
<dbReference type="EMBL" id="ABDG02000028">
    <property type="protein sequence ID" value="EHK39922.1"/>
    <property type="molecule type" value="Genomic_DNA"/>
</dbReference>
<reference evidence="2 3" key="1">
    <citation type="journal article" date="2011" name="Genome Biol.">
        <title>Comparative genome sequence analysis underscores mycoparasitism as the ancestral life style of Trichoderma.</title>
        <authorList>
            <person name="Kubicek C.P."/>
            <person name="Herrera-Estrella A."/>
            <person name="Seidl-Seiboth V."/>
            <person name="Martinez D.A."/>
            <person name="Druzhinina I.S."/>
            <person name="Thon M."/>
            <person name="Zeilinger S."/>
            <person name="Casas-Flores S."/>
            <person name="Horwitz B.A."/>
            <person name="Mukherjee P.K."/>
            <person name="Mukherjee M."/>
            <person name="Kredics L."/>
            <person name="Alcaraz L.D."/>
            <person name="Aerts A."/>
            <person name="Antal Z."/>
            <person name="Atanasova L."/>
            <person name="Cervantes-Badillo M.G."/>
            <person name="Challacombe J."/>
            <person name="Chertkov O."/>
            <person name="McCluskey K."/>
            <person name="Coulpier F."/>
            <person name="Deshpande N."/>
            <person name="von Doehren H."/>
            <person name="Ebbole D.J."/>
            <person name="Esquivel-Naranjo E.U."/>
            <person name="Fekete E."/>
            <person name="Flipphi M."/>
            <person name="Glaser F."/>
            <person name="Gomez-Rodriguez E.Y."/>
            <person name="Gruber S."/>
            <person name="Han C."/>
            <person name="Henrissat B."/>
            <person name="Hermosa R."/>
            <person name="Hernandez-Onate M."/>
            <person name="Karaffa L."/>
            <person name="Kosti I."/>
            <person name="Le Crom S."/>
            <person name="Lindquist E."/>
            <person name="Lucas S."/>
            <person name="Luebeck M."/>
            <person name="Luebeck P.S."/>
            <person name="Margeot A."/>
            <person name="Metz B."/>
            <person name="Misra M."/>
            <person name="Nevalainen H."/>
            <person name="Omann M."/>
            <person name="Packer N."/>
            <person name="Perrone G."/>
            <person name="Uresti-Rivera E.E."/>
            <person name="Salamov A."/>
            <person name="Schmoll M."/>
            <person name="Seiboth B."/>
            <person name="Shapiro H."/>
            <person name="Sukno S."/>
            <person name="Tamayo-Ramos J.A."/>
            <person name="Tisch D."/>
            <person name="Wiest A."/>
            <person name="Wilkinson H.H."/>
            <person name="Zhang M."/>
            <person name="Coutinho P.M."/>
            <person name="Kenerley C.M."/>
            <person name="Monte E."/>
            <person name="Baker S.E."/>
            <person name="Grigoriev I.V."/>
        </authorList>
    </citation>
    <scope>NUCLEOTIDE SEQUENCE [LARGE SCALE GENOMIC DNA]</scope>
    <source>
        <strain evidence="3">ATCC 20476 / IMI 206040</strain>
    </source>
</reference>
<organism evidence="2 3">
    <name type="scientific">Hypocrea atroviridis (strain ATCC 20476 / IMI 206040)</name>
    <name type="common">Trichoderma atroviride</name>
    <dbReference type="NCBI Taxonomy" id="452589"/>
    <lineage>
        <taxon>Eukaryota</taxon>
        <taxon>Fungi</taxon>
        <taxon>Dikarya</taxon>
        <taxon>Ascomycota</taxon>
        <taxon>Pezizomycotina</taxon>
        <taxon>Sordariomycetes</taxon>
        <taxon>Hypocreomycetidae</taxon>
        <taxon>Hypocreales</taxon>
        <taxon>Hypocreaceae</taxon>
        <taxon>Trichoderma</taxon>
    </lineage>
</organism>
<accession>G9PA84</accession>
<evidence type="ECO:0000313" key="3">
    <source>
        <dbReference type="Proteomes" id="UP000005426"/>
    </source>
</evidence>
<dbReference type="AlphaFoldDB" id="G9PA84"/>
<keyword evidence="3" id="KW-1185">Reference proteome</keyword>
<name>G9PA84_HYPAI</name>
<gene>
    <name evidence="2" type="ORF">TRIATDRAFT_278612</name>
</gene>
<dbReference type="HOGENOM" id="CLU_2015580_0_0_1"/>
<dbReference type="Proteomes" id="UP000005426">
    <property type="component" value="Unassembled WGS sequence"/>
</dbReference>
<proteinExistence type="predicted"/>